<evidence type="ECO:0000313" key="4">
    <source>
        <dbReference type="Proteomes" id="UP000638462"/>
    </source>
</evidence>
<sequence>MIAKGFVTEFLNAALSSSITVGAIFFFARIFFKGYIDQKSKNLATKQDVGEITDIVEKIKHENAQILEKIKAEHAEKLEDIRRENQLLVATVDKHLDLKIKIYTDAIESFTVLTNSLANLCKLSLTESEFTSIIEKEVKSISKVKIVGSVETCIATVEFMTAFNCASLELQKHRTSLIICNDRINYLEGKDKLETFEHDELEHLIASEPSEYIEFTALCMEKYNEVANLTTRYVKSVREELGFEIDFDELTTSEADSSNKLKNSFESFLGGISKY</sequence>
<keyword evidence="2" id="KW-1133">Transmembrane helix</keyword>
<keyword evidence="2" id="KW-0472">Membrane</keyword>
<feature type="coiled-coil region" evidence="1">
    <location>
        <begin position="56"/>
        <end position="87"/>
    </location>
</feature>
<protein>
    <recommendedName>
        <fullName evidence="5">Chromosome segregation ATPase</fullName>
    </recommendedName>
</protein>
<dbReference type="EMBL" id="BMIT01000010">
    <property type="protein sequence ID" value="GGF00722.1"/>
    <property type="molecule type" value="Genomic_DNA"/>
</dbReference>
<keyword evidence="2" id="KW-0812">Transmembrane</keyword>
<feature type="transmembrane region" description="Helical" evidence="2">
    <location>
        <begin position="12"/>
        <end position="32"/>
    </location>
</feature>
<comment type="caution">
    <text evidence="3">The sequence shown here is derived from an EMBL/GenBank/DDBJ whole genome shotgun (WGS) entry which is preliminary data.</text>
</comment>
<reference evidence="4" key="1">
    <citation type="journal article" date="2019" name="Int. J. Syst. Evol. Microbiol.">
        <title>The Global Catalogue of Microorganisms (GCM) 10K type strain sequencing project: providing services to taxonomists for standard genome sequencing and annotation.</title>
        <authorList>
            <consortium name="The Broad Institute Genomics Platform"/>
            <consortium name="The Broad Institute Genome Sequencing Center for Infectious Disease"/>
            <person name="Wu L."/>
            <person name="Ma J."/>
        </authorList>
    </citation>
    <scope>NUCLEOTIDE SEQUENCE [LARGE SCALE GENOMIC DNA]</scope>
    <source>
        <strain evidence="4">CGMCC 1.15394</strain>
    </source>
</reference>
<keyword evidence="4" id="KW-1185">Reference proteome</keyword>
<proteinExistence type="predicted"/>
<evidence type="ECO:0008006" key="5">
    <source>
        <dbReference type="Google" id="ProtNLM"/>
    </source>
</evidence>
<evidence type="ECO:0000256" key="1">
    <source>
        <dbReference type="SAM" id="Coils"/>
    </source>
</evidence>
<dbReference type="RefSeq" id="WP_188729607.1">
    <property type="nucleotide sequence ID" value="NZ_BMIT01000010.1"/>
</dbReference>
<name>A0ABQ1TRH9_9GAMM</name>
<gene>
    <name evidence="3" type="ORF">GCM10008027_27030</name>
</gene>
<dbReference type="Proteomes" id="UP000638462">
    <property type="component" value="Unassembled WGS sequence"/>
</dbReference>
<evidence type="ECO:0000313" key="3">
    <source>
        <dbReference type="EMBL" id="GGF00722.1"/>
    </source>
</evidence>
<keyword evidence="1" id="KW-0175">Coiled coil</keyword>
<accession>A0ABQ1TRH9</accession>
<organism evidence="3 4">
    <name type="scientific">Pseudoalteromonas gelatinilytica</name>
    <dbReference type="NCBI Taxonomy" id="1703256"/>
    <lineage>
        <taxon>Bacteria</taxon>
        <taxon>Pseudomonadati</taxon>
        <taxon>Pseudomonadota</taxon>
        <taxon>Gammaproteobacteria</taxon>
        <taxon>Alteromonadales</taxon>
        <taxon>Pseudoalteromonadaceae</taxon>
        <taxon>Pseudoalteromonas</taxon>
    </lineage>
</organism>
<evidence type="ECO:0000256" key="2">
    <source>
        <dbReference type="SAM" id="Phobius"/>
    </source>
</evidence>